<organism evidence="2 3">
    <name type="scientific">Shewanella youngdeokensis</name>
    <dbReference type="NCBI Taxonomy" id="2999068"/>
    <lineage>
        <taxon>Bacteria</taxon>
        <taxon>Pseudomonadati</taxon>
        <taxon>Pseudomonadota</taxon>
        <taxon>Gammaproteobacteria</taxon>
        <taxon>Alteromonadales</taxon>
        <taxon>Shewanellaceae</taxon>
        <taxon>Shewanella</taxon>
    </lineage>
</organism>
<dbReference type="Pfam" id="PF23947">
    <property type="entry name" value="DUF7281"/>
    <property type="match status" value="1"/>
</dbReference>
<dbReference type="InterPro" id="IPR055705">
    <property type="entry name" value="DUF7281"/>
</dbReference>
<evidence type="ECO:0000313" key="3">
    <source>
        <dbReference type="Proteomes" id="UP001529491"/>
    </source>
</evidence>
<accession>A0ABZ0K1P7</accession>
<keyword evidence="3" id="KW-1185">Reference proteome</keyword>
<protein>
    <recommendedName>
        <fullName evidence="1">DUF7281 domain-containing protein</fullName>
    </recommendedName>
</protein>
<sequence>MARLTKVHVRLIAEALKKRTAKVRYSANWQKIHAELEVGSVDESERYLMFNAAQLQQLDQMASHYFGSSLLSAQFDGERSEVAKHSRYEKLATIKPDEQYVLLKPQPLFTGINTDCALRAPVELIIHQLKSHSIRHVVIVENLDAFDRWQQFAVAVDLTQALVVYRGHDALAKGVKALLQQLPATISVVACVDIDPSGLKIALTLPSCSQILAPSIDAISTIMATSNSSEDFDQQHSATKFIAQHESDWPTLQRFVIAHRISIKQQHLLAFQLPLMLHVK</sequence>
<dbReference type="SUPFAM" id="SSF56726">
    <property type="entry name" value="DNA topoisomerase IV, alpha subunit"/>
    <property type="match status" value="1"/>
</dbReference>
<gene>
    <name evidence="2" type="ORF">RGE70_02210</name>
</gene>
<dbReference type="InterPro" id="IPR036078">
    <property type="entry name" value="Spo11/TopoVI_A_sf"/>
</dbReference>
<reference evidence="2 3" key="1">
    <citation type="submission" date="2023-10" db="EMBL/GenBank/DDBJ databases">
        <title>Complete genome sequence of Shewanella sp. DAU334.</title>
        <authorList>
            <person name="Lee Y.-S."/>
            <person name="Jeong H.-R."/>
            <person name="Hwang E.-J."/>
            <person name="Choi Y.-L."/>
            <person name="Kim G.-D."/>
        </authorList>
    </citation>
    <scope>NUCLEOTIDE SEQUENCE [LARGE SCALE GENOMIC DNA]</scope>
    <source>
        <strain evidence="2 3">DAU334</strain>
    </source>
</reference>
<evidence type="ECO:0000313" key="2">
    <source>
        <dbReference type="EMBL" id="WOT05665.1"/>
    </source>
</evidence>
<feature type="domain" description="DUF7281" evidence="1">
    <location>
        <begin position="122"/>
        <end position="276"/>
    </location>
</feature>
<evidence type="ECO:0000259" key="1">
    <source>
        <dbReference type="Pfam" id="PF23947"/>
    </source>
</evidence>
<proteinExistence type="predicted"/>
<name>A0ABZ0K1P7_9GAMM</name>
<dbReference type="EMBL" id="CP136522">
    <property type="protein sequence ID" value="WOT05665.1"/>
    <property type="molecule type" value="Genomic_DNA"/>
</dbReference>
<dbReference type="Proteomes" id="UP001529491">
    <property type="component" value="Chromosome"/>
</dbReference>
<dbReference type="RefSeq" id="WP_310469926.1">
    <property type="nucleotide sequence ID" value="NZ_CP136522.1"/>
</dbReference>
<dbReference type="Gene3D" id="3.40.1360.10">
    <property type="match status" value="1"/>
</dbReference>